<dbReference type="EMBL" id="CAIT01000006">
    <property type="protein sequence ID" value="CCH54121.1"/>
    <property type="molecule type" value="Genomic_DNA"/>
</dbReference>
<proteinExistence type="predicted"/>
<dbReference type="PANTHER" id="PTHR42781:SF4">
    <property type="entry name" value="SPERMIDINE_PUTRESCINE IMPORT ATP-BINDING PROTEIN POTA"/>
    <property type="match status" value="1"/>
</dbReference>
<dbReference type="AlphaFoldDB" id="I2GJP6"/>
<dbReference type="STRING" id="1185876.BN8_03265"/>
<dbReference type="SMART" id="SM00382">
    <property type="entry name" value="AAA"/>
    <property type="match status" value="1"/>
</dbReference>
<dbReference type="Gene3D" id="3.40.50.300">
    <property type="entry name" value="P-loop containing nucleotide triphosphate hydrolases"/>
    <property type="match status" value="1"/>
</dbReference>
<dbReference type="InterPro" id="IPR003439">
    <property type="entry name" value="ABC_transporter-like_ATP-bd"/>
</dbReference>
<dbReference type="PROSITE" id="PS00211">
    <property type="entry name" value="ABC_TRANSPORTER_1"/>
    <property type="match status" value="1"/>
</dbReference>
<dbReference type="GO" id="GO:0015408">
    <property type="term" value="F:ABC-type ferric iron transporter activity"/>
    <property type="evidence" value="ECO:0007669"/>
    <property type="project" value="InterPro"/>
</dbReference>
<accession>I2GJP6</accession>
<keyword evidence="4" id="KW-0547">Nucleotide-binding</keyword>
<dbReference type="GO" id="GO:0005524">
    <property type="term" value="F:ATP binding"/>
    <property type="evidence" value="ECO:0007669"/>
    <property type="project" value="UniProtKB-KW"/>
</dbReference>
<keyword evidence="3" id="KW-0410">Iron transport</keyword>
<organism evidence="10 11">
    <name type="scientific">Fibrisoma limi BUZ 3</name>
    <dbReference type="NCBI Taxonomy" id="1185876"/>
    <lineage>
        <taxon>Bacteria</taxon>
        <taxon>Pseudomonadati</taxon>
        <taxon>Bacteroidota</taxon>
        <taxon>Cytophagia</taxon>
        <taxon>Cytophagales</taxon>
        <taxon>Spirosomataceae</taxon>
        <taxon>Fibrisoma</taxon>
    </lineage>
</organism>
<keyword evidence="1" id="KW-0813">Transport</keyword>
<dbReference type="GO" id="GO:0016020">
    <property type="term" value="C:membrane"/>
    <property type="evidence" value="ECO:0007669"/>
    <property type="project" value="InterPro"/>
</dbReference>
<dbReference type="InterPro" id="IPR003593">
    <property type="entry name" value="AAA+_ATPase"/>
</dbReference>
<dbReference type="PANTHER" id="PTHR42781">
    <property type="entry name" value="SPERMIDINE/PUTRESCINE IMPORT ATP-BINDING PROTEIN POTA"/>
    <property type="match status" value="1"/>
</dbReference>
<evidence type="ECO:0000256" key="1">
    <source>
        <dbReference type="ARBA" id="ARBA00022448"/>
    </source>
</evidence>
<dbReference type="InterPro" id="IPR015853">
    <property type="entry name" value="ABC_transpr_FbpC"/>
</dbReference>
<reference evidence="10 11" key="1">
    <citation type="journal article" date="2012" name="J. Bacteriol.">
        <title>Genome Sequence of the Filamentous Bacterium Fibrisoma limi BUZ 3T.</title>
        <authorList>
            <person name="Filippini M."/>
            <person name="Qi W."/>
            <person name="Jaenicke S."/>
            <person name="Goesmann A."/>
            <person name="Smits T.H."/>
            <person name="Bagheri H.C."/>
        </authorList>
    </citation>
    <scope>NUCLEOTIDE SEQUENCE [LARGE SCALE GENOMIC DNA]</scope>
    <source>
        <strain evidence="11">BUZ 3T</strain>
    </source>
</reference>
<dbReference type="GO" id="GO:0016887">
    <property type="term" value="F:ATP hydrolysis activity"/>
    <property type="evidence" value="ECO:0007669"/>
    <property type="project" value="InterPro"/>
</dbReference>
<evidence type="ECO:0000313" key="10">
    <source>
        <dbReference type="EMBL" id="CCH54121.1"/>
    </source>
</evidence>
<gene>
    <name evidence="10" type="primary">cysA</name>
    <name evidence="10" type="ORF">BN8_03265</name>
</gene>
<evidence type="ECO:0000256" key="7">
    <source>
        <dbReference type="ARBA" id="ARBA00023065"/>
    </source>
</evidence>
<keyword evidence="6" id="KW-0408">Iron</keyword>
<keyword evidence="5 10" id="KW-0067">ATP-binding</keyword>
<dbReference type="InterPro" id="IPR017871">
    <property type="entry name" value="ABC_transporter-like_CS"/>
</dbReference>
<dbReference type="Proteomes" id="UP000009309">
    <property type="component" value="Unassembled WGS sequence"/>
</dbReference>
<keyword evidence="2" id="KW-1003">Cell membrane</keyword>
<sequence>MLQVTQLAKRFGSATILNNLSFDLPAGQILAVLGRSGCGKTTLLKILAGLETPDSGDVRMDGQSMLYVPPERRQIVYLYQEPLLFPHLNVFENVAFGLRIRKVDKATVTQRVNDLLAELGLSDQAEKQPGQLSGGQRQRVSFGRALIIQPRLLLLDEPFGNLDAQTRASMQELFGRVARQHQMTALFVTHDSREALTIGTSFGYLDRGVLTTFASVSEFIADPRTGVREELAFWEAVQGHRTLDVGR</sequence>
<dbReference type="EC" id="3.6.3.25" evidence="10"/>
<dbReference type="InterPro" id="IPR050093">
    <property type="entry name" value="ABC_SmlMolc_Importer"/>
</dbReference>
<evidence type="ECO:0000256" key="8">
    <source>
        <dbReference type="ARBA" id="ARBA00023136"/>
    </source>
</evidence>
<evidence type="ECO:0000259" key="9">
    <source>
        <dbReference type="PROSITE" id="PS50893"/>
    </source>
</evidence>
<dbReference type="OrthoDB" id="9802264at2"/>
<evidence type="ECO:0000256" key="4">
    <source>
        <dbReference type="ARBA" id="ARBA00022741"/>
    </source>
</evidence>
<dbReference type="RefSeq" id="WP_009282701.1">
    <property type="nucleotide sequence ID" value="NZ_CAIT01000006.1"/>
</dbReference>
<dbReference type="CDD" id="cd03259">
    <property type="entry name" value="ABC_Carb_Solutes_like"/>
    <property type="match status" value="1"/>
</dbReference>
<dbReference type="GO" id="GO:0015697">
    <property type="term" value="P:quaternary ammonium group transport"/>
    <property type="evidence" value="ECO:0007669"/>
    <property type="project" value="UniProtKB-ARBA"/>
</dbReference>
<dbReference type="SUPFAM" id="SSF52540">
    <property type="entry name" value="P-loop containing nucleoside triphosphate hydrolases"/>
    <property type="match status" value="1"/>
</dbReference>
<protein>
    <submittedName>
        <fullName evidence="10">Sulfate transport system ATP-binding protein</fullName>
        <ecNumber evidence="10">3.6.3.25</ecNumber>
    </submittedName>
</protein>
<keyword evidence="7" id="KW-0406">Ion transport</keyword>
<dbReference type="InterPro" id="IPR027417">
    <property type="entry name" value="P-loop_NTPase"/>
</dbReference>
<evidence type="ECO:0000256" key="3">
    <source>
        <dbReference type="ARBA" id="ARBA00022496"/>
    </source>
</evidence>
<name>I2GJP6_9BACT</name>
<dbReference type="PROSITE" id="PS50893">
    <property type="entry name" value="ABC_TRANSPORTER_2"/>
    <property type="match status" value="1"/>
</dbReference>
<dbReference type="Pfam" id="PF00005">
    <property type="entry name" value="ABC_tran"/>
    <property type="match status" value="1"/>
</dbReference>
<evidence type="ECO:0000256" key="6">
    <source>
        <dbReference type="ARBA" id="ARBA00023004"/>
    </source>
</evidence>
<evidence type="ECO:0000256" key="2">
    <source>
        <dbReference type="ARBA" id="ARBA00022475"/>
    </source>
</evidence>
<dbReference type="eggNOG" id="COG3842">
    <property type="taxonomic scope" value="Bacteria"/>
</dbReference>
<keyword evidence="8" id="KW-0472">Membrane</keyword>
<feature type="domain" description="ABC transporter" evidence="9">
    <location>
        <begin position="2"/>
        <end position="232"/>
    </location>
</feature>
<evidence type="ECO:0000313" key="11">
    <source>
        <dbReference type="Proteomes" id="UP000009309"/>
    </source>
</evidence>
<keyword evidence="10" id="KW-0378">Hydrolase</keyword>
<keyword evidence="11" id="KW-1185">Reference proteome</keyword>
<dbReference type="FunFam" id="3.40.50.300:FF:000425">
    <property type="entry name" value="Probable ABC transporter, ATP-binding subunit"/>
    <property type="match status" value="1"/>
</dbReference>
<evidence type="ECO:0000256" key="5">
    <source>
        <dbReference type="ARBA" id="ARBA00022840"/>
    </source>
</evidence>
<comment type="caution">
    <text evidence="10">The sequence shown here is derived from an EMBL/GenBank/DDBJ whole genome shotgun (WGS) entry which is preliminary data.</text>
</comment>